<feature type="non-terminal residue" evidence="2">
    <location>
        <position position="337"/>
    </location>
</feature>
<protein>
    <submittedName>
        <fullName evidence="2">Uncharacterized protein</fullName>
    </submittedName>
</protein>
<feature type="region of interest" description="Disordered" evidence="1">
    <location>
        <begin position="75"/>
        <end position="138"/>
    </location>
</feature>
<feature type="region of interest" description="Disordered" evidence="1">
    <location>
        <begin position="191"/>
        <end position="210"/>
    </location>
</feature>
<organism evidence="2 3">
    <name type="scientific">Protopolystoma xenopodis</name>
    <dbReference type="NCBI Taxonomy" id="117903"/>
    <lineage>
        <taxon>Eukaryota</taxon>
        <taxon>Metazoa</taxon>
        <taxon>Spiralia</taxon>
        <taxon>Lophotrochozoa</taxon>
        <taxon>Platyhelminthes</taxon>
        <taxon>Monogenea</taxon>
        <taxon>Polyopisthocotylea</taxon>
        <taxon>Polystomatidea</taxon>
        <taxon>Polystomatidae</taxon>
        <taxon>Protopolystoma</taxon>
    </lineage>
</organism>
<dbReference type="Proteomes" id="UP000784294">
    <property type="component" value="Unassembled WGS sequence"/>
</dbReference>
<dbReference type="EMBL" id="CAAALY010115042">
    <property type="protein sequence ID" value="VEL30737.1"/>
    <property type="molecule type" value="Genomic_DNA"/>
</dbReference>
<accession>A0A3S5AS79</accession>
<name>A0A3S5AS79_9PLAT</name>
<gene>
    <name evidence="2" type="ORF">PXEA_LOCUS24177</name>
</gene>
<proteinExistence type="predicted"/>
<reference evidence="2" key="1">
    <citation type="submission" date="2018-11" db="EMBL/GenBank/DDBJ databases">
        <authorList>
            <consortium name="Pathogen Informatics"/>
        </authorList>
    </citation>
    <scope>NUCLEOTIDE SEQUENCE</scope>
</reference>
<feature type="compositionally biased region" description="Low complexity" evidence="1">
    <location>
        <begin position="75"/>
        <end position="95"/>
    </location>
</feature>
<evidence type="ECO:0000313" key="3">
    <source>
        <dbReference type="Proteomes" id="UP000784294"/>
    </source>
</evidence>
<keyword evidence="3" id="KW-1185">Reference proteome</keyword>
<sequence>MMAMQLLSQAASGQTPTHSTLNSATGLWELHNQQTLARRGRVMVGPGLTGAGGGNVAVAGAGGATTGTGYPGVSLSGSSGSSSTTSGTATGGSASHNPSSGQASLPGLTPTSGGLPASLLFYPPPPDQPLPPLPPPTPVDRDFASGVSILDVGLTGSPCSGGPRTLFGSNTGDSATSNNPLLRAAGGLEGPSRAEVVPRDGRPVSETSSHHVVPYAASSSIGTGSGVGCAPIRQLVCASTGSSALPITTATVASAAATTMTNDSGLISSPANLAGLISISGSPGDPGQPGADLQAAMSMAGFARTFASGIPMACDTGSQLPLPVGKPCLSRHLPIAF</sequence>
<feature type="region of interest" description="Disordered" evidence="1">
    <location>
        <begin position="1"/>
        <end position="20"/>
    </location>
</feature>
<evidence type="ECO:0000313" key="2">
    <source>
        <dbReference type="EMBL" id="VEL30737.1"/>
    </source>
</evidence>
<dbReference type="AlphaFoldDB" id="A0A3S5AS79"/>
<comment type="caution">
    <text evidence="2">The sequence shown here is derived from an EMBL/GenBank/DDBJ whole genome shotgun (WGS) entry which is preliminary data.</text>
</comment>
<feature type="compositionally biased region" description="Pro residues" evidence="1">
    <location>
        <begin position="122"/>
        <end position="138"/>
    </location>
</feature>
<evidence type="ECO:0000256" key="1">
    <source>
        <dbReference type="SAM" id="MobiDB-lite"/>
    </source>
</evidence>